<evidence type="ECO:0000256" key="6">
    <source>
        <dbReference type="ARBA" id="ARBA00022553"/>
    </source>
</evidence>
<evidence type="ECO:0000259" key="14">
    <source>
        <dbReference type="Pfam" id="PF23284"/>
    </source>
</evidence>
<keyword evidence="5" id="KW-0678">Repressor</keyword>
<evidence type="ECO:0000256" key="5">
    <source>
        <dbReference type="ARBA" id="ARBA00022491"/>
    </source>
</evidence>
<keyword evidence="8" id="KW-0805">Transcription regulation</keyword>
<dbReference type="InterPro" id="IPR041975">
    <property type="entry name" value="KOW_Spt5_2"/>
</dbReference>
<name>A0A1S4EKF8_DIACI</name>
<keyword evidence="15" id="KW-1185">Reference proteome</keyword>
<dbReference type="Pfam" id="PF23284">
    <property type="entry name" value="KOW2_Spt5"/>
    <property type="match status" value="1"/>
</dbReference>
<dbReference type="GO" id="GO:0032784">
    <property type="term" value="P:regulation of DNA-templated transcription elongation"/>
    <property type="evidence" value="ECO:0007669"/>
    <property type="project" value="InterPro"/>
</dbReference>
<evidence type="ECO:0000256" key="8">
    <source>
        <dbReference type="ARBA" id="ARBA00023015"/>
    </source>
</evidence>
<evidence type="ECO:0000256" key="9">
    <source>
        <dbReference type="ARBA" id="ARBA00023159"/>
    </source>
</evidence>
<dbReference type="CDD" id="cd06082">
    <property type="entry name" value="KOW_Spt5_2"/>
    <property type="match status" value="1"/>
</dbReference>
<comment type="similarity">
    <text evidence="2">Belongs to the SPT5 family.</text>
</comment>
<evidence type="ECO:0000256" key="11">
    <source>
        <dbReference type="ARBA" id="ARBA00023242"/>
    </source>
</evidence>
<dbReference type="InterPro" id="IPR039659">
    <property type="entry name" value="SPT5"/>
</dbReference>
<dbReference type="FunFam" id="2.30.30.30:FF:000013">
    <property type="entry name" value="Transcription elongation factor SPT5"/>
    <property type="match status" value="1"/>
</dbReference>
<comment type="subcellular location">
    <subcellularLocation>
        <location evidence="1">Nucleus</location>
    </subcellularLocation>
</comment>
<dbReference type="AlphaFoldDB" id="A0A1S4EKF8"/>
<dbReference type="Proteomes" id="UP000079169">
    <property type="component" value="Unplaced"/>
</dbReference>
<evidence type="ECO:0000313" key="16">
    <source>
        <dbReference type="RefSeq" id="XP_017302646.2"/>
    </source>
</evidence>
<dbReference type="PANTHER" id="PTHR11125">
    <property type="entry name" value="SUPPRESSOR OF TY 5"/>
    <property type="match status" value="1"/>
</dbReference>
<evidence type="ECO:0000256" key="1">
    <source>
        <dbReference type="ARBA" id="ARBA00004123"/>
    </source>
</evidence>
<dbReference type="GO" id="GO:0006368">
    <property type="term" value="P:transcription elongation by RNA polymerase II"/>
    <property type="evidence" value="ECO:0007669"/>
    <property type="project" value="TreeGrafter"/>
</dbReference>
<dbReference type="GO" id="GO:0003729">
    <property type="term" value="F:mRNA binding"/>
    <property type="evidence" value="ECO:0007669"/>
    <property type="project" value="TreeGrafter"/>
</dbReference>
<keyword evidence="6" id="KW-0597">Phosphoprotein</keyword>
<dbReference type="InterPro" id="IPR014722">
    <property type="entry name" value="Rib_uL2_dom2"/>
</dbReference>
<organism evidence="15 16">
    <name type="scientific">Diaphorina citri</name>
    <name type="common">Asian citrus psyllid</name>
    <dbReference type="NCBI Taxonomy" id="121845"/>
    <lineage>
        <taxon>Eukaryota</taxon>
        <taxon>Metazoa</taxon>
        <taxon>Ecdysozoa</taxon>
        <taxon>Arthropoda</taxon>
        <taxon>Hexapoda</taxon>
        <taxon>Insecta</taxon>
        <taxon>Pterygota</taxon>
        <taxon>Neoptera</taxon>
        <taxon>Paraneoptera</taxon>
        <taxon>Hemiptera</taxon>
        <taxon>Sternorrhyncha</taxon>
        <taxon>Psylloidea</taxon>
        <taxon>Psyllidae</taxon>
        <taxon>Diaphorininae</taxon>
        <taxon>Diaphorina</taxon>
    </lineage>
</organism>
<evidence type="ECO:0000256" key="7">
    <source>
        <dbReference type="ARBA" id="ARBA00022737"/>
    </source>
</evidence>
<dbReference type="GeneID" id="103516680"/>
<accession>A0A1S4EKF8</accession>
<gene>
    <name evidence="16" type="primary">LOC103516680</name>
</gene>
<dbReference type="PaxDb" id="121845-A0A1S4EKF8"/>
<dbReference type="RefSeq" id="XP_017302646.2">
    <property type="nucleotide sequence ID" value="XM_017447157.2"/>
</dbReference>
<feature type="compositionally biased region" description="Basic residues" evidence="13">
    <location>
        <begin position="220"/>
        <end position="233"/>
    </location>
</feature>
<evidence type="ECO:0000256" key="10">
    <source>
        <dbReference type="ARBA" id="ARBA00023163"/>
    </source>
</evidence>
<evidence type="ECO:0000256" key="4">
    <source>
        <dbReference type="ARBA" id="ARBA00021370"/>
    </source>
</evidence>
<keyword evidence="11" id="KW-0539">Nucleus</keyword>
<sequence length="325" mass="35593">MWKSAREIRLEKFEEAPEGIDIELPSGGTSKDAGGPEHSFSNGDNVEVSSGELMHLQGKIIMIDGNMITVMPKHEDLKSPIEFQASNVGMVKDATESTARVELHSSCQTISVDRSHIAVAAGPAKDEPEEATFLDDGRLNPRLVKKRRKPCNHSNPPGTPSKRKPSGGSNASTPSKRTRSSDTDYLSEELAAADGASSSEDFEPSPPAKKKTKAAAAGKGAKKKPRTPSKKTKVVKEKGESGVQEEGEVKSTIKTLLPVKQERKHEVKEELVLVNTLKNFRIPKKDRAKRNLLENYRAALSKQLPSTVHRINVSPVWDYDFPPPF</sequence>
<dbReference type="PANTHER" id="PTHR11125:SF7">
    <property type="entry name" value="TRANSCRIPTION ELONGATION FACTOR SPT5"/>
    <property type="match status" value="1"/>
</dbReference>
<dbReference type="Gene3D" id="2.30.30.30">
    <property type="match status" value="2"/>
</dbReference>
<evidence type="ECO:0000256" key="13">
    <source>
        <dbReference type="SAM" id="MobiDB-lite"/>
    </source>
</evidence>
<protein>
    <recommendedName>
        <fullName evidence="3">Transcription elongation factor SPT5</fullName>
    </recommendedName>
    <alternativeName>
        <fullName evidence="12">DRB sensitivity-inducing factor large subunit</fullName>
    </alternativeName>
    <alternativeName>
        <fullName evidence="4">Transcription elongation factor spt5</fullName>
    </alternativeName>
</protein>
<keyword evidence="7" id="KW-0677">Repeat</keyword>
<keyword evidence="10" id="KW-0804">Transcription</keyword>
<feature type="region of interest" description="Disordered" evidence="13">
    <location>
        <begin position="17"/>
        <end position="42"/>
    </location>
</feature>
<dbReference type="GO" id="GO:0032044">
    <property type="term" value="C:DSIF complex"/>
    <property type="evidence" value="ECO:0007669"/>
    <property type="project" value="TreeGrafter"/>
</dbReference>
<reference evidence="16" key="1">
    <citation type="submission" date="2025-08" db="UniProtKB">
        <authorList>
            <consortium name="RefSeq"/>
        </authorList>
    </citation>
    <scope>IDENTIFICATION</scope>
</reference>
<dbReference type="GO" id="GO:0006357">
    <property type="term" value="P:regulation of transcription by RNA polymerase II"/>
    <property type="evidence" value="ECO:0007669"/>
    <property type="project" value="InterPro"/>
</dbReference>
<proteinExistence type="inferred from homology"/>
<evidence type="ECO:0000313" key="15">
    <source>
        <dbReference type="Proteomes" id="UP000079169"/>
    </source>
</evidence>
<evidence type="ECO:0000256" key="3">
    <source>
        <dbReference type="ARBA" id="ARBA00020181"/>
    </source>
</evidence>
<feature type="region of interest" description="Disordered" evidence="13">
    <location>
        <begin position="121"/>
        <end position="249"/>
    </location>
</feature>
<feature type="domain" description="Spt5 KOW" evidence="14">
    <location>
        <begin position="43"/>
        <end position="88"/>
    </location>
</feature>
<dbReference type="STRING" id="121845.A0A1S4EKF8"/>
<dbReference type="KEGG" id="dci:103516680"/>
<keyword evidence="9" id="KW-0010">Activator</keyword>
<evidence type="ECO:0000256" key="2">
    <source>
        <dbReference type="ARBA" id="ARBA00006956"/>
    </source>
</evidence>
<evidence type="ECO:0000256" key="12">
    <source>
        <dbReference type="ARBA" id="ARBA00029645"/>
    </source>
</evidence>